<sequence>MGRNIDKANQYIQKHKSEVNSCYREKFHAMGPIGWINDPNGFVYYRGEYHLFYQFYPYDSVWGSMHWGHSKSKDLIHWEELPVALAPDQSYDKDGCFSGSAVVVDDHLVLMYTGFVNQDGKVRQTQCMAYSSDGVTFNKSPLNPVIAEPHIKGLADIADFRDPKMFVRDGRYYAVVASKTSDSRGQILLFQSDNAQEWSFKSVLLEGTKDQGIMWECPDLFELDGKWVLLVSPIEMKSQKHTYKNLNSTVAFIGEVDWESGKLSVANYHEIDGGLDFYAPQTCLDDSGNRMMIAWMQMWERNIPTHDLGHGWAGMMSLPRQLSVKNNRLCQKPVSALYDYCDTVKEWQGQLTPNQSLDFKIAAPQQLIELNISRNSSWTLTYPSEADGKAAVSLAYHVDEDSLSLSRENFGYAIKGQETPVLNSRSLDISDLAGADLKIEIVRDTSSVEVFINREKTMSMTFYEKADADYLSLSSRGITRVKKLSVSTIRVN</sequence>
<evidence type="ECO:0000256" key="4">
    <source>
        <dbReference type="ARBA" id="ARBA00019623"/>
    </source>
</evidence>
<dbReference type="EC" id="3.2.1.26" evidence="3 8"/>
<dbReference type="InterPro" id="IPR013189">
    <property type="entry name" value="Glyco_hydro_32_C"/>
</dbReference>
<dbReference type="EMBL" id="JABASA010000004">
    <property type="protein sequence ID" value="NMD48557.1"/>
    <property type="molecule type" value="Genomic_DNA"/>
</dbReference>
<dbReference type="Gene3D" id="2.115.10.20">
    <property type="entry name" value="Glycosyl hydrolase domain, family 43"/>
    <property type="match status" value="1"/>
</dbReference>
<evidence type="ECO:0000313" key="13">
    <source>
        <dbReference type="Proteomes" id="UP000532121"/>
    </source>
</evidence>
<dbReference type="InterPro" id="IPR001362">
    <property type="entry name" value="Glyco_hydro_32"/>
</dbReference>
<comment type="pathway">
    <text evidence="1 9">Glycan biosynthesis; sucrose metabolism.</text>
</comment>
<evidence type="ECO:0000256" key="6">
    <source>
        <dbReference type="ARBA" id="ARBA00023295"/>
    </source>
</evidence>
<evidence type="ECO:0000256" key="7">
    <source>
        <dbReference type="ARBA" id="ARBA00033367"/>
    </source>
</evidence>
<dbReference type="SUPFAM" id="SSF75005">
    <property type="entry name" value="Arabinanase/levansucrase/invertase"/>
    <property type="match status" value="1"/>
</dbReference>
<dbReference type="NCBIfam" id="TIGR01322">
    <property type="entry name" value="scrB_fam"/>
    <property type="match status" value="1"/>
</dbReference>
<dbReference type="PANTHER" id="PTHR43101">
    <property type="entry name" value="BETA-FRUCTOSIDASE"/>
    <property type="match status" value="1"/>
</dbReference>
<comment type="function">
    <text evidence="9">Enables the bacterium to metabolize sucrose as a sole carbon source.</text>
</comment>
<comment type="catalytic activity">
    <reaction evidence="8">
        <text>Hydrolysis of terminal non-reducing beta-D-fructofuranoside residues in beta-D-fructofuranosides.</text>
        <dbReference type="EC" id="3.2.1.26"/>
    </reaction>
</comment>
<dbReference type="InterPro" id="IPR013320">
    <property type="entry name" value="ConA-like_dom_sf"/>
</dbReference>
<dbReference type="GO" id="GO:0005985">
    <property type="term" value="P:sucrose metabolic process"/>
    <property type="evidence" value="ECO:0007669"/>
    <property type="project" value="UniProtKB-UniPathway"/>
</dbReference>
<gene>
    <name evidence="12" type="ORF">HHO37_02445</name>
</gene>
<evidence type="ECO:0000256" key="9">
    <source>
        <dbReference type="RuleBase" id="RU365015"/>
    </source>
</evidence>
<dbReference type="RefSeq" id="WP_193523056.1">
    <property type="nucleotide sequence ID" value="NZ_JABASA010000004.1"/>
</dbReference>
<dbReference type="InterPro" id="IPR023296">
    <property type="entry name" value="Glyco_hydro_beta-prop_sf"/>
</dbReference>
<evidence type="ECO:0000256" key="3">
    <source>
        <dbReference type="ARBA" id="ARBA00012758"/>
    </source>
</evidence>
<proteinExistence type="inferred from homology"/>
<evidence type="ECO:0000256" key="1">
    <source>
        <dbReference type="ARBA" id="ARBA00004914"/>
    </source>
</evidence>
<dbReference type="InterPro" id="IPR006232">
    <property type="entry name" value="Suc6P_hydrolase"/>
</dbReference>
<dbReference type="Pfam" id="PF08244">
    <property type="entry name" value="Glyco_hydro_32C"/>
    <property type="match status" value="1"/>
</dbReference>
<feature type="domain" description="Glycosyl hydrolase family 32 N-terminal" evidence="10">
    <location>
        <begin position="28"/>
        <end position="333"/>
    </location>
</feature>
<feature type="domain" description="Glycosyl hydrolase family 32 C-terminal" evidence="11">
    <location>
        <begin position="368"/>
        <end position="486"/>
    </location>
</feature>
<accession>A0A7X9LCP9</accession>
<evidence type="ECO:0000313" key="12">
    <source>
        <dbReference type="EMBL" id="NMD48557.1"/>
    </source>
</evidence>
<dbReference type="GO" id="GO:0005737">
    <property type="term" value="C:cytoplasm"/>
    <property type="evidence" value="ECO:0007669"/>
    <property type="project" value="UniProtKB-SubCell"/>
</dbReference>
<dbReference type="InterPro" id="IPR051214">
    <property type="entry name" value="GH32_Enzymes"/>
</dbReference>
<name>A0A7X9LCP9_STRRT</name>
<dbReference type="UniPathway" id="UPA00238"/>
<dbReference type="PANTHER" id="PTHR43101:SF1">
    <property type="entry name" value="BETA-FRUCTOSIDASE"/>
    <property type="match status" value="1"/>
</dbReference>
<dbReference type="Pfam" id="PF00251">
    <property type="entry name" value="Glyco_hydro_32N"/>
    <property type="match status" value="1"/>
</dbReference>
<dbReference type="SUPFAM" id="SSF49899">
    <property type="entry name" value="Concanavalin A-like lectins/glucanases"/>
    <property type="match status" value="1"/>
</dbReference>
<keyword evidence="6 8" id="KW-0326">Glycosidase</keyword>
<comment type="caution">
    <text evidence="12">The sequence shown here is derived from an EMBL/GenBank/DDBJ whole genome shotgun (WGS) entry which is preliminary data.</text>
</comment>
<evidence type="ECO:0000259" key="11">
    <source>
        <dbReference type="Pfam" id="PF08244"/>
    </source>
</evidence>
<protein>
    <recommendedName>
        <fullName evidence="4 8">Sucrose-6-phosphate hydrolase</fullName>
        <ecNumber evidence="3 8">3.2.1.26</ecNumber>
    </recommendedName>
    <alternativeName>
        <fullName evidence="7 9">Invertase</fullName>
    </alternativeName>
</protein>
<evidence type="ECO:0000259" key="10">
    <source>
        <dbReference type="Pfam" id="PF00251"/>
    </source>
</evidence>
<comment type="subcellular location">
    <subcellularLocation>
        <location evidence="9">Cytoplasm</location>
    </subcellularLocation>
</comment>
<keyword evidence="5 8" id="KW-0378">Hydrolase</keyword>
<dbReference type="AlphaFoldDB" id="A0A7X9LCP9"/>
<dbReference type="InterPro" id="IPR013148">
    <property type="entry name" value="Glyco_hydro_32_N"/>
</dbReference>
<keyword evidence="9" id="KW-0119">Carbohydrate metabolism</keyword>
<comment type="similarity">
    <text evidence="2 8">Belongs to the glycosyl hydrolase 32 family.</text>
</comment>
<evidence type="ECO:0000256" key="8">
    <source>
        <dbReference type="RuleBase" id="RU362110"/>
    </source>
</evidence>
<dbReference type="GO" id="GO:0004564">
    <property type="term" value="F:beta-fructofuranosidase activity"/>
    <property type="evidence" value="ECO:0007669"/>
    <property type="project" value="UniProtKB-EC"/>
</dbReference>
<keyword evidence="9" id="KW-0963">Cytoplasm</keyword>
<dbReference type="SMART" id="SM00640">
    <property type="entry name" value="Glyco_32"/>
    <property type="match status" value="1"/>
</dbReference>
<evidence type="ECO:0000256" key="2">
    <source>
        <dbReference type="ARBA" id="ARBA00009902"/>
    </source>
</evidence>
<reference evidence="12 13" key="1">
    <citation type="submission" date="2020-04" db="EMBL/GenBank/DDBJ databases">
        <title>MicrobeNet Type strains.</title>
        <authorList>
            <person name="Nicholson A.C."/>
        </authorList>
    </citation>
    <scope>NUCLEOTIDE SEQUENCE [LARGE SCALE GENOMIC DNA]</scope>
    <source>
        <strain evidence="12 13">DSM 22768</strain>
    </source>
</reference>
<evidence type="ECO:0000256" key="5">
    <source>
        <dbReference type="ARBA" id="ARBA00022801"/>
    </source>
</evidence>
<organism evidence="12 13">
    <name type="scientific">Streptococcus ratti</name>
    <dbReference type="NCBI Taxonomy" id="1341"/>
    <lineage>
        <taxon>Bacteria</taxon>
        <taxon>Bacillati</taxon>
        <taxon>Bacillota</taxon>
        <taxon>Bacilli</taxon>
        <taxon>Lactobacillales</taxon>
        <taxon>Streptococcaceae</taxon>
        <taxon>Streptococcus</taxon>
    </lineage>
</organism>
<dbReference type="Gene3D" id="2.60.120.560">
    <property type="entry name" value="Exo-inulinase, domain 1"/>
    <property type="match status" value="1"/>
</dbReference>
<dbReference type="Proteomes" id="UP000532121">
    <property type="component" value="Unassembled WGS sequence"/>
</dbReference>
<dbReference type="CDD" id="cd08996">
    <property type="entry name" value="GH32_FFase"/>
    <property type="match status" value="1"/>
</dbReference>